<evidence type="ECO:0000259" key="18">
    <source>
        <dbReference type="PROSITE" id="PS51066"/>
    </source>
</evidence>
<dbReference type="InterPro" id="IPR010979">
    <property type="entry name" value="Ribosomal_uS13-like_H2TH"/>
</dbReference>
<evidence type="ECO:0000256" key="5">
    <source>
        <dbReference type="ARBA" id="ARBA00022723"/>
    </source>
</evidence>
<dbReference type="NCBIfam" id="TIGR00577">
    <property type="entry name" value="fpg"/>
    <property type="match status" value="1"/>
</dbReference>
<dbReference type="SMART" id="SM00898">
    <property type="entry name" value="Fapy_DNA_glyco"/>
    <property type="match status" value="1"/>
</dbReference>
<dbReference type="Gene3D" id="3.20.190.10">
    <property type="entry name" value="MutM-like, N-terminal"/>
    <property type="match status" value="1"/>
</dbReference>
<keyword evidence="12 20" id="KW-0456">Lyase</keyword>
<dbReference type="InterPro" id="IPR020629">
    <property type="entry name" value="FPG_Glyclase"/>
</dbReference>
<evidence type="ECO:0000259" key="19">
    <source>
        <dbReference type="PROSITE" id="PS51068"/>
    </source>
</evidence>
<dbReference type="EC" id="4.2.99.18" evidence="20"/>
<reference evidence="20 21" key="1">
    <citation type="submission" date="2023-12" db="EMBL/GenBank/DDBJ databases">
        <title>Baltic Sea Cyanobacteria.</title>
        <authorList>
            <person name="Delbaje E."/>
            <person name="Fewer D.P."/>
            <person name="Shishido T.K."/>
        </authorList>
    </citation>
    <scope>NUCLEOTIDE SEQUENCE [LARGE SCALE GENOMIC DNA]</scope>
    <source>
        <strain evidence="20 21">CCNP 1315</strain>
    </source>
</reference>
<gene>
    <name evidence="20" type="primary">mutM</name>
    <name evidence="20" type="ORF">VB854_30975</name>
</gene>
<keyword evidence="14 20" id="KW-0326">Glycosidase</keyword>
<keyword evidence="8 20" id="KW-0378">Hydrolase</keyword>
<feature type="region of interest" description="Disordered" evidence="17">
    <location>
        <begin position="1"/>
        <end position="20"/>
    </location>
</feature>
<keyword evidence="13" id="KW-0511">Multifunctional enzyme</keyword>
<comment type="cofactor">
    <cofactor evidence="2">
        <name>Zn(2+)</name>
        <dbReference type="ChEBI" id="CHEBI:29105"/>
    </cofactor>
</comment>
<evidence type="ECO:0000256" key="4">
    <source>
        <dbReference type="ARBA" id="ARBA00011245"/>
    </source>
</evidence>
<dbReference type="InterPro" id="IPR015886">
    <property type="entry name" value="H2TH_FPG"/>
</dbReference>
<keyword evidence="21" id="KW-1185">Reference proteome</keyword>
<dbReference type="InterPro" id="IPR010663">
    <property type="entry name" value="Znf_FPG/IleRS"/>
</dbReference>
<dbReference type="NCBIfam" id="NF002211">
    <property type="entry name" value="PRK01103.1"/>
    <property type="match status" value="1"/>
</dbReference>
<keyword evidence="5" id="KW-0479">Metal-binding</keyword>
<proteinExistence type="inferred from homology"/>
<dbReference type="Gene3D" id="1.10.8.50">
    <property type="match status" value="1"/>
</dbReference>
<evidence type="ECO:0000256" key="16">
    <source>
        <dbReference type="PROSITE-ProRule" id="PRU00391"/>
    </source>
</evidence>
<evidence type="ECO:0000256" key="10">
    <source>
        <dbReference type="ARBA" id="ARBA00023125"/>
    </source>
</evidence>
<feature type="domain" description="Formamidopyrimidine-DNA glycosylase catalytic" evidence="19">
    <location>
        <begin position="21"/>
        <end position="138"/>
    </location>
</feature>
<evidence type="ECO:0000256" key="11">
    <source>
        <dbReference type="ARBA" id="ARBA00023204"/>
    </source>
</evidence>
<dbReference type="PROSITE" id="PS51066">
    <property type="entry name" value="ZF_FPG_2"/>
    <property type="match status" value="1"/>
</dbReference>
<accession>A0ABU5U936</accession>
<dbReference type="CDD" id="cd08966">
    <property type="entry name" value="EcFpg-like_N"/>
    <property type="match status" value="1"/>
</dbReference>
<evidence type="ECO:0000256" key="7">
    <source>
        <dbReference type="ARBA" id="ARBA00022771"/>
    </source>
</evidence>
<evidence type="ECO:0000256" key="6">
    <source>
        <dbReference type="ARBA" id="ARBA00022763"/>
    </source>
</evidence>
<dbReference type="Pfam" id="PF06827">
    <property type="entry name" value="zf-FPG_IleRS"/>
    <property type="match status" value="1"/>
</dbReference>
<evidence type="ECO:0000256" key="14">
    <source>
        <dbReference type="ARBA" id="ARBA00023295"/>
    </source>
</evidence>
<keyword evidence="10" id="KW-0238">DNA-binding</keyword>
<dbReference type="PANTHER" id="PTHR22993">
    <property type="entry name" value="FORMAMIDOPYRIMIDINE-DNA GLYCOSYLASE"/>
    <property type="match status" value="1"/>
</dbReference>
<evidence type="ECO:0000256" key="13">
    <source>
        <dbReference type="ARBA" id="ARBA00023268"/>
    </source>
</evidence>
<dbReference type="InterPro" id="IPR015887">
    <property type="entry name" value="DNA_glyclase_Znf_dom_DNA_BS"/>
</dbReference>
<protein>
    <submittedName>
        <fullName evidence="20">Bifunctional DNA-formamidopyrimidine glycosylase/DNA-(Apurinic or apyrimidinic site) lyase</fullName>
        <ecNumber evidence="20">3.2.2.23</ecNumber>
        <ecNumber evidence="20">4.2.99.18</ecNumber>
    </submittedName>
</protein>
<feature type="non-terminal residue" evidence="20">
    <location>
        <position position="1"/>
    </location>
</feature>
<keyword evidence="6" id="KW-0227">DNA damage</keyword>
<evidence type="ECO:0000256" key="8">
    <source>
        <dbReference type="ARBA" id="ARBA00022801"/>
    </source>
</evidence>
<evidence type="ECO:0000256" key="17">
    <source>
        <dbReference type="SAM" id="MobiDB-lite"/>
    </source>
</evidence>
<comment type="catalytic activity">
    <reaction evidence="15">
        <text>2'-deoxyribonucleotide-(2'-deoxyribose 5'-phosphate)-2'-deoxyribonucleotide-DNA = a 3'-end 2'-deoxyribonucleotide-(2,3-dehydro-2,3-deoxyribose 5'-phosphate)-DNA + a 5'-end 5'-phospho-2'-deoxyribonucleoside-DNA + H(+)</text>
        <dbReference type="Rhea" id="RHEA:66592"/>
        <dbReference type="Rhea" id="RHEA-COMP:13180"/>
        <dbReference type="Rhea" id="RHEA-COMP:16897"/>
        <dbReference type="Rhea" id="RHEA-COMP:17067"/>
        <dbReference type="ChEBI" id="CHEBI:15378"/>
        <dbReference type="ChEBI" id="CHEBI:136412"/>
        <dbReference type="ChEBI" id="CHEBI:157695"/>
        <dbReference type="ChEBI" id="CHEBI:167181"/>
        <dbReference type="EC" id="4.2.99.18"/>
    </reaction>
</comment>
<dbReference type="SUPFAM" id="SSF46946">
    <property type="entry name" value="S13-like H2TH domain"/>
    <property type="match status" value="1"/>
</dbReference>
<evidence type="ECO:0000313" key="21">
    <source>
        <dbReference type="Proteomes" id="UP001301728"/>
    </source>
</evidence>
<evidence type="ECO:0000256" key="2">
    <source>
        <dbReference type="ARBA" id="ARBA00001947"/>
    </source>
</evidence>
<dbReference type="Pfam" id="PF06831">
    <property type="entry name" value="H2TH"/>
    <property type="match status" value="1"/>
</dbReference>
<dbReference type="InterPro" id="IPR035937">
    <property type="entry name" value="FPG_N"/>
</dbReference>
<comment type="catalytic activity">
    <reaction evidence="1">
        <text>Hydrolysis of DNA containing ring-opened 7-methylguanine residues, releasing 2,6-diamino-4-hydroxy-5-(N-methyl)formamidopyrimidine.</text>
        <dbReference type="EC" id="3.2.2.23"/>
    </reaction>
</comment>
<sequence length="294" mass="30944">ARTIHRALRPPGLNHPNDAMPELPEVESVRRALTPVVGVPITGVRVARRDMVRDDLARRRGRLDPAALLAHDRIASTARRGKQLALVGGSGRVVLVHLGMSGQVQVLDPGASAGTHAHVLWTLADGRRVVFRDPRRFGGVWLLADQAALESRWSELGPDGLGITGPQLASVLGASQRAVKAALLDQAAVAGVGNIYADESLFAASIAPTRPCASLGQADWDRLAAAVRAVLAAAVEARGSTLRDYRLPDGSAGGAALTHRVYARGGLPCPVCGGPISRVILAQRSTCWCPVCQH</sequence>
<evidence type="ECO:0000256" key="9">
    <source>
        <dbReference type="ARBA" id="ARBA00022833"/>
    </source>
</evidence>
<dbReference type="PANTHER" id="PTHR22993:SF9">
    <property type="entry name" value="FORMAMIDOPYRIMIDINE-DNA GLYCOSYLASE"/>
    <property type="match status" value="1"/>
</dbReference>
<keyword evidence="7 16" id="KW-0863">Zinc-finger</keyword>
<dbReference type="Pfam" id="PF01149">
    <property type="entry name" value="Fapy_DNA_glyco"/>
    <property type="match status" value="1"/>
</dbReference>
<evidence type="ECO:0000256" key="15">
    <source>
        <dbReference type="ARBA" id="ARBA00044632"/>
    </source>
</evidence>
<organism evidence="20 21">
    <name type="scientific">Limnoraphis robusta CCNP1315</name>
    <dbReference type="NCBI Taxonomy" id="3110306"/>
    <lineage>
        <taxon>Bacteria</taxon>
        <taxon>Bacillati</taxon>
        <taxon>Cyanobacteriota</taxon>
        <taxon>Cyanophyceae</taxon>
        <taxon>Oscillatoriophycideae</taxon>
        <taxon>Oscillatoriales</taxon>
        <taxon>Sirenicapillariaceae</taxon>
        <taxon>Limnoraphis</taxon>
    </lineage>
</organism>
<evidence type="ECO:0000313" key="20">
    <source>
        <dbReference type="EMBL" id="MEA5523362.1"/>
    </source>
</evidence>
<dbReference type="InterPro" id="IPR012319">
    <property type="entry name" value="FPG_cat"/>
</dbReference>
<name>A0ABU5U936_9CYAN</name>
<feature type="domain" description="FPG-type" evidence="18">
    <location>
        <begin position="260"/>
        <end position="294"/>
    </location>
</feature>
<evidence type="ECO:0000256" key="12">
    <source>
        <dbReference type="ARBA" id="ARBA00023239"/>
    </source>
</evidence>
<dbReference type="PROSITE" id="PS01242">
    <property type="entry name" value="ZF_FPG_1"/>
    <property type="match status" value="1"/>
</dbReference>
<evidence type="ECO:0000256" key="3">
    <source>
        <dbReference type="ARBA" id="ARBA00009409"/>
    </source>
</evidence>
<dbReference type="EC" id="3.2.2.23" evidence="20"/>
<dbReference type="PROSITE" id="PS51068">
    <property type="entry name" value="FPG_CAT"/>
    <property type="match status" value="1"/>
</dbReference>
<dbReference type="SMART" id="SM01232">
    <property type="entry name" value="H2TH"/>
    <property type="match status" value="1"/>
</dbReference>
<comment type="similarity">
    <text evidence="3">Belongs to the FPG family.</text>
</comment>
<dbReference type="InterPro" id="IPR000214">
    <property type="entry name" value="Znf_DNA_glyclase/AP_lyase"/>
</dbReference>
<dbReference type="Proteomes" id="UP001301728">
    <property type="component" value="Unassembled WGS sequence"/>
</dbReference>
<dbReference type="EMBL" id="JAYGHT010000227">
    <property type="protein sequence ID" value="MEA5523362.1"/>
    <property type="molecule type" value="Genomic_DNA"/>
</dbReference>
<dbReference type="SUPFAM" id="SSF57716">
    <property type="entry name" value="Glucocorticoid receptor-like (DNA-binding domain)"/>
    <property type="match status" value="1"/>
</dbReference>
<dbReference type="GO" id="GO:0008534">
    <property type="term" value="F:oxidized purine nucleobase lesion DNA N-glycosylase activity"/>
    <property type="evidence" value="ECO:0007669"/>
    <property type="project" value="UniProtKB-EC"/>
</dbReference>
<comment type="caution">
    <text evidence="20">The sequence shown here is derived from an EMBL/GenBank/DDBJ whole genome shotgun (WGS) entry which is preliminary data.</text>
</comment>
<dbReference type="GO" id="GO:0140078">
    <property type="term" value="F:class I DNA-(apurinic or apyrimidinic site) endonuclease activity"/>
    <property type="evidence" value="ECO:0007669"/>
    <property type="project" value="UniProtKB-EC"/>
</dbReference>
<comment type="subunit">
    <text evidence="4">Monomer.</text>
</comment>
<keyword evidence="11" id="KW-0234">DNA repair</keyword>
<dbReference type="SUPFAM" id="SSF81624">
    <property type="entry name" value="N-terminal domain of MutM-like DNA repair proteins"/>
    <property type="match status" value="1"/>
</dbReference>
<evidence type="ECO:0000256" key="1">
    <source>
        <dbReference type="ARBA" id="ARBA00001668"/>
    </source>
</evidence>
<keyword evidence="9" id="KW-0862">Zinc</keyword>
<dbReference type="RefSeq" id="WP_323307065.1">
    <property type="nucleotide sequence ID" value="NZ_JAYGHT010000227.1"/>
</dbReference>